<proteinExistence type="predicted"/>
<evidence type="ECO:0000313" key="1">
    <source>
        <dbReference type="EMBL" id="NWD39946.1"/>
    </source>
</evidence>
<gene>
    <name evidence="1" type="ORF">HX787_29225</name>
</gene>
<organism evidence="1 2">
    <name type="scientific">Pseudomonas tolaasii</name>
    <dbReference type="NCBI Taxonomy" id="29442"/>
    <lineage>
        <taxon>Bacteria</taxon>
        <taxon>Pseudomonadati</taxon>
        <taxon>Pseudomonadota</taxon>
        <taxon>Gammaproteobacteria</taxon>
        <taxon>Pseudomonadales</taxon>
        <taxon>Pseudomonadaceae</taxon>
        <taxon>Pseudomonas</taxon>
    </lineage>
</organism>
<accession>A0A7Y8AUU6</accession>
<sequence length="85" mass="9437">MNIYSAVTIYFYLDAEPEAGQVRDALKNEIKVENTPRTDGQNPAPAYLSRGFALRENTDLEACMKKSALDFGKVALESELTVKHA</sequence>
<reference evidence="1 2" key="1">
    <citation type="submission" date="2020-04" db="EMBL/GenBank/DDBJ databases">
        <title>Molecular characterization of pseudomonads from Agaricus bisporus reveal novel blotch 2 pathogens in Western Europe.</title>
        <authorList>
            <person name="Taparia T."/>
            <person name="Krijger M."/>
            <person name="Haynes E."/>
            <person name="Elpinstone J.G."/>
            <person name="Noble R."/>
            <person name="Van Der Wolf J."/>
        </authorList>
    </citation>
    <scope>NUCLEOTIDE SEQUENCE [LARGE SCALE GENOMIC DNA]</scope>
    <source>
        <strain evidence="1 2">IPO3746</strain>
    </source>
</reference>
<comment type="caution">
    <text evidence="1">The sequence shown here is derived from an EMBL/GenBank/DDBJ whole genome shotgun (WGS) entry which is preliminary data.</text>
</comment>
<name>A0A7Y8AUU6_PSETO</name>
<evidence type="ECO:0000313" key="2">
    <source>
        <dbReference type="Proteomes" id="UP000549134"/>
    </source>
</evidence>
<protein>
    <submittedName>
        <fullName evidence="1">Uncharacterized protein</fullName>
    </submittedName>
</protein>
<dbReference type="GeneID" id="55849476"/>
<dbReference type="EMBL" id="JACAQK010000035">
    <property type="protein sequence ID" value="NWD39946.1"/>
    <property type="molecule type" value="Genomic_DNA"/>
</dbReference>
<dbReference type="AlphaFoldDB" id="A0A7Y8AUU6"/>
<dbReference type="Proteomes" id="UP000549134">
    <property type="component" value="Unassembled WGS sequence"/>
</dbReference>
<dbReference type="RefSeq" id="WP_130886747.1">
    <property type="nucleotide sequence ID" value="NZ_CP020369.1"/>
</dbReference>